<feature type="region of interest" description="Disordered" evidence="1">
    <location>
        <begin position="214"/>
        <end position="325"/>
    </location>
</feature>
<keyword evidence="2" id="KW-0812">Transmembrane</keyword>
<dbReference type="Proteomes" id="UP000023435">
    <property type="component" value="Unassembled WGS sequence"/>
</dbReference>
<comment type="caution">
    <text evidence="4">The sequence shown here is derived from an EMBL/GenBank/DDBJ whole genome shotgun (WGS) entry which is preliminary data.</text>
</comment>
<evidence type="ECO:0000256" key="1">
    <source>
        <dbReference type="SAM" id="MobiDB-lite"/>
    </source>
</evidence>
<evidence type="ECO:0000313" key="5">
    <source>
        <dbReference type="Proteomes" id="UP000023435"/>
    </source>
</evidence>
<name>A0A125TZX6_9GAMM</name>
<feature type="compositionally biased region" description="Polar residues" evidence="1">
    <location>
        <begin position="289"/>
        <end position="298"/>
    </location>
</feature>
<feature type="region of interest" description="Disordered" evidence="1">
    <location>
        <begin position="154"/>
        <end position="182"/>
    </location>
</feature>
<reference evidence="4 5" key="1">
    <citation type="journal article" date="2014" name="Genome Announc.">
        <title>Draft Genome Sequence of Lysobacter capsici AZ78, a Bacterium Antagonistic to Plant-Pathogenic Oomycetes.</title>
        <authorList>
            <person name="Puopolo G."/>
            <person name="Sonego P."/>
            <person name="Engelen K."/>
            <person name="Pertot I."/>
        </authorList>
    </citation>
    <scope>NUCLEOTIDE SEQUENCE [LARGE SCALE GENOMIC DNA]</scope>
    <source>
        <strain evidence="4 5">AZ78</strain>
    </source>
</reference>
<feature type="compositionally biased region" description="Polar residues" evidence="1">
    <location>
        <begin position="154"/>
        <end position="165"/>
    </location>
</feature>
<keyword evidence="5" id="KW-1185">Reference proteome</keyword>
<feature type="transmembrane region" description="Helical" evidence="2">
    <location>
        <begin position="114"/>
        <end position="133"/>
    </location>
</feature>
<feature type="compositionally biased region" description="Low complexity" evidence="1">
    <location>
        <begin position="269"/>
        <end position="280"/>
    </location>
</feature>
<evidence type="ECO:0000313" key="4">
    <source>
        <dbReference type="EMBL" id="KWS02210.1"/>
    </source>
</evidence>
<dbReference type="SUPFAM" id="SSF89069">
    <property type="entry name" value="N-terminal, cytoplasmic domain of anti-sigmaE factor RseA"/>
    <property type="match status" value="1"/>
</dbReference>
<dbReference type="InterPro" id="IPR036147">
    <property type="entry name" value="Anti-sigma_E_RseA_N_sf"/>
</dbReference>
<dbReference type="AlphaFoldDB" id="A0A125TZX6"/>
<gene>
    <name evidence="4" type="ORF">AZ78_5343</name>
</gene>
<dbReference type="GO" id="GO:0016989">
    <property type="term" value="F:sigma factor antagonist activity"/>
    <property type="evidence" value="ECO:0007669"/>
    <property type="project" value="InterPro"/>
</dbReference>
<proteinExistence type="predicted"/>
<dbReference type="EMBL" id="JAJA02000003">
    <property type="protein sequence ID" value="KWS02210.1"/>
    <property type="molecule type" value="Genomic_DNA"/>
</dbReference>
<sequence length="325" mass="33776">MTSTPFHSDAHRDERENLSALFDGELDADAARFALKRLGHDVQWRDTCGRWQLCGDLLRRQAGAGVTPGFADPGFADRVAAAIAADAALQNVRDAATTQDASIKPRRAAGSRRGWIGGAALAASVAVAALFVARPFSDEAGGNADPAQIAAQTTTVTPAQNAQPTQQSAPQPIPAEPAQAVASLADAEPSLTSADASGLAAGAVAVAEIPRRLAERRSRGQSQRAALRASERQAEAPVQVAAAGGASSPVLADATHANPFRPQPQNESPAARPWPRAALPNYQAAGSGYTASYGNSPSFYPFEPATQAEEARTRPPVQERPQPSP</sequence>
<dbReference type="PANTHER" id="PTHR38104:SF1">
    <property type="entry name" value="ANTI-SIGMA-E FACTOR RSEA"/>
    <property type="match status" value="1"/>
</dbReference>
<dbReference type="Pfam" id="PF03872">
    <property type="entry name" value="RseA_N"/>
    <property type="match status" value="1"/>
</dbReference>
<feature type="compositionally biased region" description="Low complexity" evidence="1">
    <location>
        <begin position="166"/>
        <end position="180"/>
    </location>
</feature>
<dbReference type="OrthoDB" id="5298512at2"/>
<protein>
    <submittedName>
        <fullName evidence="4">Sigma factor RpoE negative regulatory protein RseA</fullName>
    </submittedName>
</protein>
<dbReference type="CDD" id="cd16328">
    <property type="entry name" value="RseA_N"/>
    <property type="match status" value="1"/>
</dbReference>
<keyword evidence="2" id="KW-1133">Transmembrane helix</keyword>
<keyword evidence="2" id="KW-0472">Membrane</keyword>
<dbReference type="RefSeq" id="WP_051547705.1">
    <property type="nucleotide sequence ID" value="NZ_JAJA02000003.1"/>
</dbReference>
<feature type="domain" description="Anti sigma-E protein RseA N-terminal" evidence="3">
    <location>
        <begin position="15"/>
        <end position="101"/>
    </location>
</feature>
<evidence type="ECO:0000259" key="3">
    <source>
        <dbReference type="Pfam" id="PF03872"/>
    </source>
</evidence>
<accession>A0A125TZX6</accession>
<dbReference type="InterPro" id="IPR005572">
    <property type="entry name" value="Anti-sigma_E_RseA_N"/>
</dbReference>
<organism evidence="4 5">
    <name type="scientific">Lysobacter capsici AZ78</name>
    <dbReference type="NCBI Taxonomy" id="1444315"/>
    <lineage>
        <taxon>Bacteria</taxon>
        <taxon>Pseudomonadati</taxon>
        <taxon>Pseudomonadota</taxon>
        <taxon>Gammaproteobacteria</taxon>
        <taxon>Lysobacterales</taxon>
        <taxon>Lysobacteraceae</taxon>
        <taxon>Lysobacter</taxon>
    </lineage>
</organism>
<dbReference type="PANTHER" id="PTHR38104">
    <property type="match status" value="1"/>
</dbReference>
<dbReference type="InterPro" id="IPR052383">
    <property type="entry name" value="Anti-sigma-E_RseA-like"/>
</dbReference>
<evidence type="ECO:0000256" key="2">
    <source>
        <dbReference type="SAM" id="Phobius"/>
    </source>
</evidence>
<dbReference type="Gene3D" id="1.10.10.880">
    <property type="entry name" value="Anti sigma-E protein RseA, N-terminal domain"/>
    <property type="match status" value="1"/>
</dbReference>